<dbReference type="InterPro" id="IPR036249">
    <property type="entry name" value="Thioredoxin-like_sf"/>
</dbReference>
<proteinExistence type="predicted"/>
<dbReference type="EMBL" id="BKCJ010132732">
    <property type="protein sequence ID" value="GEX82735.1"/>
    <property type="molecule type" value="Genomic_DNA"/>
</dbReference>
<dbReference type="PANTHER" id="PTHR36057">
    <property type="match status" value="1"/>
</dbReference>
<feature type="non-terminal residue" evidence="1">
    <location>
        <position position="288"/>
    </location>
</feature>
<gene>
    <name evidence="1" type="ORF">Tci_354710</name>
</gene>
<dbReference type="InterPro" id="IPR010634">
    <property type="entry name" value="DUF1223"/>
</dbReference>
<protein>
    <submittedName>
        <fullName evidence="1">Uncharacterized protein</fullName>
    </submittedName>
</protein>
<organism evidence="1">
    <name type="scientific">Tanacetum cinerariifolium</name>
    <name type="common">Dalmatian daisy</name>
    <name type="synonym">Chrysanthemum cinerariifolium</name>
    <dbReference type="NCBI Taxonomy" id="118510"/>
    <lineage>
        <taxon>Eukaryota</taxon>
        <taxon>Viridiplantae</taxon>
        <taxon>Streptophyta</taxon>
        <taxon>Embryophyta</taxon>
        <taxon>Tracheophyta</taxon>
        <taxon>Spermatophyta</taxon>
        <taxon>Magnoliopsida</taxon>
        <taxon>eudicotyledons</taxon>
        <taxon>Gunneridae</taxon>
        <taxon>Pentapetalae</taxon>
        <taxon>asterids</taxon>
        <taxon>campanulids</taxon>
        <taxon>Asterales</taxon>
        <taxon>Asteraceae</taxon>
        <taxon>Asteroideae</taxon>
        <taxon>Anthemideae</taxon>
        <taxon>Anthemidinae</taxon>
        <taxon>Tanacetum</taxon>
    </lineage>
</organism>
<reference evidence="1" key="1">
    <citation type="journal article" date="2019" name="Sci. Rep.">
        <title>Draft genome of Tanacetum cinerariifolium, the natural source of mosquito coil.</title>
        <authorList>
            <person name="Yamashiro T."/>
            <person name="Shiraishi A."/>
            <person name="Satake H."/>
            <person name="Nakayama K."/>
        </authorList>
    </citation>
    <scope>NUCLEOTIDE SEQUENCE</scope>
</reference>
<evidence type="ECO:0000313" key="1">
    <source>
        <dbReference type="EMBL" id="GEX82735.1"/>
    </source>
</evidence>
<accession>A0A699HA61</accession>
<dbReference type="Pfam" id="PF06764">
    <property type="entry name" value="DUF1223"/>
    <property type="match status" value="1"/>
</dbReference>
<sequence>MPRGIFSCFRHRTSTTPTTSESPDPIPIPTGPGLVLVELFTSQGCTTSPSAELLFSRIGRGDFNQEIPPVIILAYHVDYWDYNGWKDPFGSSQWTIRQKVYVQMFNLDTMFTPHVVVQGVKQCIGYDQDEVLECIKGVDRYPAPAFQATFERPTPESLQIALKGALRAKLDGVGADIMVALCESGLVTDCQDGVNKDRMLANDFVRPCTKKEDTVSLTVGADPTIGLRRENQDVMWSVIMVRDSVQLETAVNTISHEYLLEFTSEYGISKMLHPELPGPEDRIVDFPE</sequence>
<dbReference type="SUPFAM" id="SSF52833">
    <property type="entry name" value="Thioredoxin-like"/>
    <property type="match status" value="1"/>
</dbReference>
<dbReference type="PANTHER" id="PTHR36057:SF1">
    <property type="entry name" value="LIPOPROTEIN LIPID ATTACHMENT SITE-LIKE PROTEIN, PUTATIVE (DUF1223)-RELATED"/>
    <property type="match status" value="1"/>
</dbReference>
<comment type="caution">
    <text evidence="1">The sequence shown here is derived from an EMBL/GenBank/DDBJ whole genome shotgun (WGS) entry which is preliminary data.</text>
</comment>
<name>A0A699HA61_TANCI</name>
<dbReference type="AlphaFoldDB" id="A0A699HA61"/>